<keyword evidence="4 11" id="KW-0067">ATP-binding</keyword>
<dbReference type="SUPFAM" id="SSF52540">
    <property type="entry name" value="P-loop containing nucleoside triphosphate hydrolases"/>
    <property type="match status" value="1"/>
</dbReference>
<evidence type="ECO:0000256" key="8">
    <source>
        <dbReference type="SAM" id="Phobius"/>
    </source>
</evidence>
<feature type="transmembrane region" description="Helical" evidence="8">
    <location>
        <begin position="128"/>
        <end position="153"/>
    </location>
</feature>
<comment type="subcellular location">
    <subcellularLocation>
        <location evidence="1">Cell membrane</location>
        <topology evidence="1">Multi-pass membrane protein</topology>
    </subcellularLocation>
</comment>
<dbReference type="SUPFAM" id="SSF90123">
    <property type="entry name" value="ABC transporter transmembrane region"/>
    <property type="match status" value="1"/>
</dbReference>
<feature type="region of interest" description="Disordered" evidence="7">
    <location>
        <begin position="339"/>
        <end position="362"/>
    </location>
</feature>
<evidence type="ECO:0000256" key="7">
    <source>
        <dbReference type="SAM" id="MobiDB-lite"/>
    </source>
</evidence>
<dbReference type="Proteomes" id="UP000000844">
    <property type="component" value="Chromosome"/>
</dbReference>
<feature type="transmembrane region" description="Helical" evidence="8">
    <location>
        <begin position="159"/>
        <end position="180"/>
    </location>
</feature>
<dbReference type="SMART" id="SM00382">
    <property type="entry name" value="AAA"/>
    <property type="match status" value="1"/>
</dbReference>
<dbReference type="Gene3D" id="3.40.50.300">
    <property type="entry name" value="P-loop containing nucleotide triphosphate hydrolases"/>
    <property type="match status" value="1"/>
</dbReference>
<evidence type="ECO:0000256" key="6">
    <source>
        <dbReference type="ARBA" id="ARBA00023136"/>
    </source>
</evidence>
<evidence type="ECO:0000256" key="3">
    <source>
        <dbReference type="ARBA" id="ARBA00022741"/>
    </source>
</evidence>
<sequence length="579" mass="59494">MSVLRVLGLVRGQLPRLGLAALIAAAAELSGIALIATATWLLATAAEQPPLTALTVAIVSVRTFAIGRGVLRYLDRLLGHDAVLRALARLRGTVFRALTPLAPMGARLFRGGDLLTRFVSDVDAVQDLLLRVLVPMWTALVVVVAAIGFTAVFSPAAALLLAACMLVSGVLLPLAAALLAQRTARRTVTRRAALAASTMDLIHGSADLAAYGATDAAVRRGAADTAALAGAERTGSGVVAAVTAAHALVAGTGVIGVLLLADGLGVMTAVLTLTALVSFEALAPLPQAARRLAETRSATDRIVAIMDAEPPVPDPKHPEPLPDGDARLVLTDAVPALPRRASASDATDPTPQAVGGHASRGVSLDLPPGKRVAIVGASGAGKTMLLSMLVRFTGIARGEVTLGGVSLESLRGEDVRTRIGGMFSDAHLFNTDVRDNLCVADPDASDDTLRAALTRAGLPDLDLGIAVGEDGRALSGGQRQRLLLARALLGGHAVLLLDEPTEHLDPDTAAAVMADLVSATDGRSLVCVTHHLAHLDVFDEILVVESGSVVERGGYAALIERDGPFRQLAGTFATTAATT</sequence>
<dbReference type="NCBIfam" id="TIGR02868">
    <property type="entry name" value="CydC"/>
    <property type="match status" value="1"/>
</dbReference>
<dbReference type="PANTHER" id="PTHR24221">
    <property type="entry name" value="ATP-BINDING CASSETTE SUB-FAMILY B"/>
    <property type="match status" value="1"/>
</dbReference>
<dbReference type="GO" id="GO:0034775">
    <property type="term" value="P:glutathione transmembrane transport"/>
    <property type="evidence" value="ECO:0007669"/>
    <property type="project" value="InterPro"/>
</dbReference>
<keyword evidence="2 8" id="KW-0812">Transmembrane</keyword>
<dbReference type="InterPro" id="IPR014223">
    <property type="entry name" value="ABC_CydC/D"/>
</dbReference>
<evidence type="ECO:0000256" key="1">
    <source>
        <dbReference type="ARBA" id="ARBA00004651"/>
    </source>
</evidence>
<feature type="domain" description="ABC transporter" evidence="9">
    <location>
        <begin position="341"/>
        <end position="571"/>
    </location>
</feature>
<dbReference type="HOGENOM" id="CLU_000604_84_9_11"/>
<dbReference type="RefSeq" id="WP_013016308.1">
    <property type="nucleotide sequence ID" value="NC_013947.1"/>
</dbReference>
<dbReference type="eggNOG" id="COG4987">
    <property type="taxonomic scope" value="Bacteria"/>
</dbReference>
<keyword evidence="12" id="KW-1185">Reference proteome</keyword>
<evidence type="ECO:0000256" key="5">
    <source>
        <dbReference type="ARBA" id="ARBA00022989"/>
    </source>
</evidence>
<dbReference type="Pfam" id="PF00005">
    <property type="entry name" value="ABC_tran"/>
    <property type="match status" value="1"/>
</dbReference>
<dbReference type="GO" id="GO:0034040">
    <property type="term" value="F:ATPase-coupled lipid transmembrane transporter activity"/>
    <property type="evidence" value="ECO:0007669"/>
    <property type="project" value="TreeGrafter"/>
</dbReference>
<keyword evidence="6 8" id="KW-0472">Membrane</keyword>
<accession>D3QA25</accession>
<feature type="transmembrane region" description="Helical" evidence="8">
    <location>
        <begin position="266"/>
        <end position="285"/>
    </location>
</feature>
<dbReference type="InterPro" id="IPR003439">
    <property type="entry name" value="ABC_transporter-like_ATP-bd"/>
</dbReference>
<evidence type="ECO:0000259" key="10">
    <source>
        <dbReference type="PROSITE" id="PS50929"/>
    </source>
</evidence>
<feature type="transmembrane region" description="Helical" evidence="8">
    <location>
        <begin position="21"/>
        <end position="45"/>
    </location>
</feature>
<dbReference type="Gene3D" id="1.20.1560.10">
    <property type="entry name" value="ABC transporter type 1, transmembrane domain"/>
    <property type="match status" value="1"/>
</dbReference>
<evidence type="ECO:0000259" key="9">
    <source>
        <dbReference type="PROSITE" id="PS50893"/>
    </source>
</evidence>
<reference evidence="11 12" key="1">
    <citation type="journal article" date="2009" name="Stand. Genomic Sci.">
        <title>Complete genome sequence of Stackebrandtia nassauensis type strain (LLR-40K-21).</title>
        <authorList>
            <person name="Munk C."/>
            <person name="Lapidus A."/>
            <person name="Copeland A."/>
            <person name="Jando M."/>
            <person name="Mayilraj S."/>
            <person name="Glavina Del Rio T."/>
            <person name="Nolan M."/>
            <person name="Chen F."/>
            <person name="Lucas S."/>
            <person name="Tice H."/>
            <person name="Cheng J.F."/>
            <person name="Han C."/>
            <person name="Detter J.C."/>
            <person name="Bruce D."/>
            <person name="Goodwin L."/>
            <person name="Chain P."/>
            <person name="Pitluck S."/>
            <person name="Goker M."/>
            <person name="Ovchinikova G."/>
            <person name="Pati A."/>
            <person name="Ivanova N."/>
            <person name="Mavromatis K."/>
            <person name="Chen A."/>
            <person name="Palaniappan K."/>
            <person name="Land M."/>
            <person name="Hauser L."/>
            <person name="Chang Y.J."/>
            <person name="Jeffries C.D."/>
            <person name="Bristow J."/>
            <person name="Eisen J.A."/>
            <person name="Markowitz V."/>
            <person name="Hugenholtz P."/>
            <person name="Kyrpides N.C."/>
            <person name="Klenk H.P."/>
        </authorList>
    </citation>
    <scope>NUCLEOTIDE SEQUENCE [LARGE SCALE GENOMIC DNA]</scope>
    <source>
        <strain evidence="12">DSM 44728 / CIP 108903 / NRRL B-16338 / NBRC 102104 / LLR-40K-21</strain>
    </source>
</reference>
<feature type="transmembrane region" description="Helical" evidence="8">
    <location>
        <begin position="238"/>
        <end position="260"/>
    </location>
</feature>
<dbReference type="InterPro" id="IPR011527">
    <property type="entry name" value="ABC1_TM_dom"/>
</dbReference>
<evidence type="ECO:0000313" key="12">
    <source>
        <dbReference type="Proteomes" id="UP000000844"/>
    </source>
</evidence>
<dbReference type="OrthoDB" id="9806127at2"/>
<dbReference type="GO" id="GO:0045454">
    <property type="term" value="P:cell redox homeostasis"/>
    <property type="evidence" value="ECO:0007669"/>
    <property type="project" value="InterPro"/>
</dbReference>
<gene>
    <name evidence="11" type="ordered locus">Snas_1027</name>
</gene>
<proteinExistence type="predicted"/>
<dbReference type="PROSITE" id="PS50893">
    <property type="entry name" value="ABC_TRANSPORTER_2"/>
    <property type="match status" value="1"/>
</dbReference>
<dbReference type="PROSITE" id="PS00211">
    <property type="entry name" value="ABC_TRANSPORTER_1"/>
    <property type="match status" value="1"/>
</dbReference>
<dbReference type="Pfam" id="PF00664">
    <property type="entry name" value="ABC_membrane"/>
    <property type="match status" value="1"/>
</dbReference>
<dbReference type="InterPro" id="IPR003593">
    <property type="entry name" value="AAA+_ATPase"/>
</dbReference>
<evidence type="ECO:0000256" key="2">
    <source>
        <dbReference type="ARBA" id="ARBA00022692"/>
    </source>
</evidence>
<dbReference type="InterPro" id="IPR017871">
    <property type="entry name" value="ABC_transporter-like_CS"/>
</dbReference>
<name>D3QA25_STANL</name>
<dbReference type="InterPro" id="IPR036640">
    <property type="entry name" value="ABC1_TM_sf"/>
</dbReference>
<dbReference type="InterPro" id="IPR039421">
    <property type="entry name" value="Type_1_exporter"/>
</dbReference>
<dbReference type="EMBL" id="CP001778">
    <property type="protein sequence ID" value="ADD40737.1"/>
    <property type="molecule type" value="Genomic_DNA"/>
</dbReference>
<protein>
    <submittedName>
        <fullName evidence="11">ABC transporter, CydDC cysteine exporter (CydDC-E) family, permease/ATP-binding protein CydC</fullName>
    </submittedName>
</protein>
<dbReference type="PANTHER" id="PTHR24221:SF654">
    <property type="entry name" value="ATP-BINDING CASSETTE SUB-FAMILY B MEMBER 6"/>
    <property type="match status" value="1"/>
</dbReference>
<dbReference type="InterPro" id="IPR027417">
    <property type="entry name" value="P-loop_NTPase"/>
</dbReference>
<dbReference type="KEGG" id="sna:Snas_1027"/>
<dbReference type="PROSITE" id="PS50929">
    <property type="entry name" value="ABC_TM1F"/>
    <property type="match status" value="1"/>
</dbReference>
<dbReference type="GO" id="GO:0016887">
    <property type="term" value="F:ATP hydrolysis activity"/>
    <property type="evidence" value="ECO:0007669"/>
    <property type="project" value="InterPro"/>
</dbReference>
<keyword evidence="3" id="KW-0547">Nucleotide-binding</keyword>
<dbReference type="AlphaFoldDB" id="D3QA25"/>
<dbReference type="GO" id="GO:0005524">
    <property type="term" value="F:ATP binding"/>
    <property type="evidence" value="ECO:0007669"/>
    <property type="project" value="UniProtKB-KW"/>
</dbReference>
<organism evidence="11 12">
    <name type="scientific">Stackebrandtia nassauensis (strain DSM 44728 / CIP 108903 / NRRL B-16338 / NBRC 102104 / LLR-40K-21)</name>
    <dbReference type="NCBI Taxonomy" id="446470"/>
    <lineage>
        <taxon>Bacteria</taxon>
        <taxon>Bacillati</taxon>
        <taxon>Actinomycetota</taxon>
        <taxon>Actinomycetes</taxon>
        <taxon>Glycomycetales</taxon>
        <taxon>Glycomycetaceae</taxon>
        <taxon>Stackebrandtia</taxon>
    </lineage>
</organism>
<evidence type="ECO:0000313" key="11">
    <source>
        <dbReference type="EMBL" id="ADD40737.1"/>
    </source>
</evidence>
<dbReference type="GO" id="GO:0140359">
    <property type="term" value="F:ABC-type transporter activity"/>
    <property type="evidence" value="ECO:0007669"/>
    <property type="project" value="InterPro"/>
</dbReference>
<dbReference type="GO" id="GO:0005886">
    <property type="term" value="C:plasma membrane"/>
    <property type="evidence" value="ECO:0007669"/>
    <property type="project" value="UniProtKB-SubCell"/>
</dbReference>
<evidence type="ECO:0000256" key="4">
    <source>
        <dbReference type="ARBA" id="ARBA00022840"/>
    </source>
</evidence>
<dbReference type="STRING" id="446470.Snas_1027"/>
<keyword evidence="5 8" id="KW-1133">Transmembrane helix</keyword>
<feature type="domain" description="ABC transmembrane type-1" evidence="10">
    <location>
        <begin position="19"/>
        <end position="261"/>
    </location>
</feature>